<gene>
    <name evidence="1" type="ORF">GOB93_05990</name>
</gene>
<organism evidence="1 2">
    <name type="scientific">Acetobacter musti</name>
    <dbReference type="NCBI Taxonomy" id="864732"/>
    <lineage>
        <taxon>Bacteria</taxon>
        <taxon>Pseudomonadati</taxon>
        <taxon>Pseudomonadota</taxon>
        <taxon>Alphaproteobacteria</taxon>
        <taxon>Acetobacterales</taxon>
        <taxon>Acetobacteraceae</taxon>
        <taxon>Acetobacter</taxon>
    </lineage>
</organism>
<accession>A0ABX0JLK4</accession>
<dbReference type="EMBL" id="WOTB01000005">
    <property type="protein sequence ID" value="NHN84194.1"/>
    <property type="molecule type" value="Genomic_DNA"/>
</dbReference>
<sequence>MSLFSDIASYMPHLNIAEMICLSAAAGMAVLTGRLSARSAALRYVPVRVRRR</sequence>
<keyword evidence="2" id="KW-1185">Reference proteome</keyword>
<evidence type="ECO:0000313" key="2">
    <source>
        <dbReference type="Proteomes" id="UP000635278"/>
    </source>
</evidence>
<dbReference type="RefSeq" id="WP_173582565.1">
    <property type="nucleotide sequence ID" value="NZ_WOTB01000005.1"/>
</dbReference>
<dbReference type="Proteomes" id="UP000635278">
    <property type="component" value="Unassembled WGS sequence"/>
</dbReference>
<protein>
    <submittedName>
        <fullName evidence="1">Uncharacterized protein</fullName>
    </submittedName>
</protein>
<comment type="caution">
    <text evidence="1">The sequence shown here is derived from an EMBL/GenBank/DDBJ whole genome shotgun (WGS) entry which is preliminary data.</text>
</comment>
<proteinExistence type="predicted"/>
<evidence type="ECO:0000313" key="1">
    <source>
        <dbReference type="EMBL" id="NHN84194.1"/>
    </source>
</evidence>
<name>A0ABX0JLK4_9PROT</name>
<reference evidence="1 2" key="1">
    <citation type="journal article" date="2020" name="Int. J. Syst. Evol. Microbiol.">
        <title>Novel acetic acid bacteria from cider fermentations: Acetobacter conturbans sp. nov. and Acetobacter fallax sp. nov.</title>
        <authorList>
            <person name="Sombolestani A.S."/>
            <person name="Cleenwerck I."/>
            <person name="Cnockaert M."/>
            <person name="Borremans W."/>
            <person name="Wieme A.D."/>
            <person name="De Vuyst L."/>
            <person name="Vandamme P."/>
        </authorList>
    </citation>
    <scope>NUCLEOTIDE SEQUENCE [LARGE SCALE GENOMIC DNA]</scope>
    <source>
        <strain evidence="1 2">LMG 30640</strain>
    </source>
</reference>